<feature type="transmembrane region" description="Helical" evidence="1">
    <location>
        <begin position="15"/>
        <end position="33"/>
    </location>
</feature>
<protein>
    <submittedName>
        <fullName evidence="2">Uncharacterized protein</fullName>
    </submittedName>
</protein>
<dbReference type="Proteomes" id="UP000319908">
    <property type="component" value="Unassembled WGS sequence"/>
</dbReference>
<keyword evidence="3" id="KW-1185">Reference proteome</keyword>
<feature type="transmembrane region" description="Helical" evidence="1">
    <location>
        <begin position="39"/>
        <end position="57"/>
    </location>
</feature>
<keyword evidence="1" id="KW-0812">Transmembrane</keyword>
<keyword evidence="1" id="KW-0472">Membrane</keyword>
<gene>
    <name evidence="2" type="ORF">Poly21_57360</name>
</gene>
<evidence type="ECO:0000256" key="1">
    <source>
        <dbReference type="SAM" id="Phobius"/>
    </source>
</evidence>
<sequence length="154" mass="17051">MDRLVFERPVGNRKYWLAMAATIVLAIAFLGAGSSGNFWMAYPMAAFQIVFAVALLIRRPSSFVIVEADTISWCEDGLFWPSSSVVSFLEIQSVALKHQGGRQTIVLANRFSKPWVISDNCFLDGHGVIDAIRVQRPGLTVLSDNSERTETPSQ</sequence>
<accession>A0A5C6B4D3</accession>
<organism evidence="2 3">
    <name type="scientific">Allorhodopirellula heiligendammensis</name>
    <dbReference type="NCBI Taxonomy" id="2714739"/>
    <lineage>
        <taxon>Bacteria</taxon>
        <taxon>Pseudomonadati</taxon>
        <taxon>Planctomycetota</taxon>
        <taxon>Planctomycetia</taxon>
        <taxon>Pirellulales</taxon>
        <taxon>Pirellulaceae</taxon>
        <taxon>Allorhodopirellula</taxon>
    </lineage>
</organism>
<evidence type="ECO:0000313" key="3">
    <source>
        <dbReference type="Proteomes" id="UP000319908"/>
    </source>
</evidence>
<dbReference type="EMBL" id="SJPU01000024">
    <property type="protein sequence ID" value="TWU05354.1"/>
    <property type="molecule type" value="Genomic_DNA"/>
</dbReference>
<comment type="caution">
    <text evidence="2">The sequence shown here is derived from an EMBL/GenBank/DDBJ whole genome shotgun (WGS) entry which is preliminary data.</text>
</comment>
<keyword evidence="1" id="KW-1133">Transmembrane helix</keyword>
<reference evidence="2 3" key="1">
    <citation type="journal article" date="2020" name="Antonie Van Leeuwenhoek">
        <title>Rhodopirellula heiligendammensis sp. nov., Rhodopirellula pilleata sp. nov., and Rhodopirellula solitaria sp. nov. isolated from natural or artificial marine surfaces in Northern Germany and California, USA, and emended description of the genus Rhodopirellula.</title>
        <authorList>
            <person name="Kallscheuer N."/>
            <person name="Wiegand S."/>
            <person name="Jogler M."/>
            <person name="Boedeker C."/>
            <person name="Peeters S.H."/>
            <person name="Rast P."/>
            <person name="Heuer A."/>
            <person name="Jetten M.S.M."/>
            <person name="Rohde M."/>
            <person name="Jogler C."/>
        </authorList>
    </citation>
    <scope>NUCLEOTIDE SEQUENCE [LARGE SCALE GENOMIC DNA]</scope>
    <source>
        <strain evidence="2 3">Poly21</strain>
    </source>
</reference>
<proteinExistence type="predicted"/>
<name>A0A5C6B4D3_9BACT</name>
<dbReference type="AlphaFoldDB" id="A0A5C6B4D3"/>
<evidence type="ECO:0000313" key="2">
    <source>
        <dbReference type="EMBL" id="TWU05354.1"/>
    </source>
</evidence>